<reference evidence="9 10" key="1">
    <citation type="submission" date="2024-01" db="EMBL/GenBank/DDBJ databases">
        <authorList>
            <person name="Allen C."/>
            <person name="Tagirdzhanova G."/>
        </authorList>
    </citation>
    <scope>NUCLEOTIDE SEQUENCE [LARGE SCALE GENOMIC DNA]</scope>
</reference>
<sequence length="856" mass="94913">MPQEPGRRRLPFLHRNWTVGVAASQEWAPKRRLPANFTSTLPPSTEGVNDDPYLHPSKRQRVGPSPPGVIEDVVKLPQRPGCRSNGLRIQVFNVFHQDTPRLRFANDLSAKDSSADITRYNARFKVTILSERYGKPVLMYCAAQIGAVQAIRASNSGRYGLAKLVLEPFTVPLADIAVLHRDGDMFGLADKYMLRVEIESTASNEPWPPLDLLSLTDANRSNGSDYRPKKASDCVLCAESSDFFGRPRMRIPLWVRESMQHDAVRTSFVMDMDVRWTTGFLERPRRHLNLGVLPTIVALHPDEPLPPPTLDLCDLWPRRQSYRAELMAAAAAKTKAATAVLGDITNGHTNSYVPGATANGMTNGATKGAATNGALDGVANGVVTNVFTNGSSTPNDLTGQLQNQINNQLSREINDQVNGHALGATVTEGLTAVVNDDSASAIPEGVDWPGSPNTPDCASRTRLDGMTAPNRPRRARHYQPEYNVRKITNKAHNIQSKTGRSRGSKMFAGVNGLLNGSSYAANNHNKVIYYYQYEHVTVEGFQCCLCMATNPDLDHLRLHFRSHLHYTFQYEPRSARAVDHVFRITHVVDTSGVRLQDNVFQLGRPTKALDVERFLLGDESWLTSRFGPLNDDKVVKNAQLPRPKAKPASVPPKLPTPIPMLPKPKPKKKILVPATRQPLYDPLSKALLQPGTVLRTNTVDDSWRIHKHREIVQDYSDLTHAEKEFIQEWDRFIILKRIASDAYIPRAMVQFIEEKGLWLASDLDRAMEFGKLMAVMIAHDILTDAHVDDVTKAMDAAWALKRSIEPGDSQAFEAANSTSAPKAYALRRGTGGCPICGFRCAVADSVICCNKARLLL</sequence>
<evidence type="ECO:0000256" key="7">
    <source>
        <dbReference type="SAM" id="MobiDB-lite"/>
    </source>
</evidence>
<dbReference type="CDD" id="cd21552">
    <property type="entry name" value="VEFS-box_ctSUZ12-like"/>
    <property type="match status" value="1"/>
</dbReference>
<keyword evidence="2" id="KW-0479">Metal-binding</keyword>
<name>A0ABP0CFW1_9PEZI</name>
<evidence type="ECO:0000256" key="6">
    <source>
        <dbReference type="ARBA" id="ARBA00023163"/>
    </source>
</evidence>
<organism evidence="9 10">
    <name type="scientific">Sporothrix curviconia</name>
    <dbReference type="NCBI Taxonomy" id="1260050"/>
    <lineage>
        <taxon>Eukaryota</taxon>
        <taxon>Fungi</taxon>
        <taxon>Dikarya</taxon>
        <taxon>Ascomycota</taxon>
        <taxon>Pezizomycotina</taxon>
        <taxon>Sordariomycetes</taxon>
        <taxon>Sordariomycetidae</taxon>
        <taxon>Ophiostomatales</taxon>
        <taxon>Ophiostomataceae</taxon>
        <taxon>Sporothrix</taxon>
    </lineage>
</organism>
<keyword evidence="6" id="KW-0804">Transcription</keyword>
<dbReference type="Pfam" id="PF09733">
    <property type="entry name" value="VEFS-Box"/>
    <property type="match status" value="1"/>
</dbReference>
<protein>
    <recommendedName>
        <fullName evidence="8">Polycomb protein VEFS-Box domain-containing protein</fullName>
    </recommendedName>
</protein>
<keyword evidence="3" id="KW-0863">Zinc-finger</keyword>
<evidence type="ECO:0000313" key="10">
    <source>
        <dbReference type="Proteomes" id="UP001642405"/>
    </source>
</evidence>
<keyword evidence="4" id="KW-0862">Zinc</keyword>
<evidence type="ECO:0000259" key="8">
    <source>
        <dbReference type="Pfam" id="PF09733"/>
    </source>
</evidence>
<evidence type="ECO:0000256" key="2">
    <source>
        <dbReference type="ARBA" id="ARBA00022723"/>
    </source>
</evidence>
<evidence type="ECO:0000256" key="4">
    <source>
        <dbReference type="ARBA" id="ARBA00022833"/>
    </source>
</evidence>
<gene>
    <name evidence="9" type="ORF">SCUCBS95973_007661</name>
</gene>
<comment type="caution">
    <text evidence="9">The sequence shown here is derived from an EMBL/GenBank/DDBJ whole genome shotgun (WGS) entry which is preliminary data.</text>
</comment>
<feature type="compositionally biased region" description="Polar residues" evidence="7">
    <location>
        <begin position="36"/>
        <end position="47"/>
    </location>
</feature>
<keyword evidence="5" id="KW-0805">Transcription regulation</keyword>
<evidence type="ECO:0000256" key="5">
    <source>
        <dbReference type="ARBA" id="ARBA00023015"/>
    </source>
</evidence>
<feature type="domain" description="Polycomb protein VEFS-Box" evidence="8">
    <location>
        <begin position="697"/>
        <end position="784"/>
    </location>
</feature>
<keyword evidence="10" id="KW-1185">Reference proteome</keyword>
<dbReference type="EMBL" id="CAWUHB010000055">
    <property type="protein sequence ID" value="CAK7230703.1"/>
    <property type="molecule type" value="Genomic_DNA"/>
</dbReference>
<evidence type="ECO:0000256" key="3">
    <source>
        <dbReference type="ARBA" id="ARBA00022771"/>
    </source>
</evidence>
<dbReference type="Proteomes" id="UP001642405">
    <property type="component" value="Unassembled WGS sequence"/>
</dbReference>
<proteinExistence type="inferred from homology"/>
<dbReference type="InterPro" id="IPR019135">
    <property type="entry name" value="Polycomb_protein_VEFS-Box"/>
</dbReference>
<feature type="region of interest" description="Disordered" evidence="7">
    <location>
        <begin position="641"/>
        <end position="666"/>
    </location>
</feature>
<comment type="similarity">
    <text evidence="1">Belongs to the VEFS (VRN2-EMF2-FIS2-SU(Z)12) family.</text>
</comment>
<evidence type="ECO:0000256" key="1">
    <source>
        <dbReference type="ARBA" id="ARBA00007416"/>
    </source>
</evidence>
<feature type="region of interest" description="Disordered" evidence="7">
    <location>
        <begin position="36"/>
        <end position="66"/>
    </location>
</feature>
<feature type="compositionally biased region" description="Pro residues" evidence="7">
    <location>
        <begin position="649"/>
        <end position="663"/>
    </location>
</feature>
<accession>A0ABP0CFW1</accession>
<evidence type="ECO:0000313" key="9">
    <source>
        <dbReference type="EMBL" id="CAK7230703.1"/>
    </source>
</evidence>